<reference evidence="1" key="1">
    <citation type="submission" date="2021-06" db="EMBL/GenBank/DDBJ databases">
        <authorList>
            <person name="Kallberg Y."/>
            <person name="Tangrot J."/>
            <person name="Rosling A."/>
        </authorList>
    </citation>
    <scope>NUCLEOTIDE SEQUENCE</scope>
    <source>
        <strain evidence="1">MA461A</strain>
    </source>
</reference>
<accession>A0ACA9SAI1</accession>
<evidence type="ECO:0000313" key="2">
    <source>
        <dbReference type="Proteomes" id="UP000789920"/>
    </source>
</evidence>
<name>A0ACA9SAI1_9GLOM</name>
<dbReference type="Proteomes" id="UP000789920">
    <property type="component" value="Unassembled WGS sequence"/>
</dbReference>
<organism evidence="1 2">
    <name type="scientific">Racocetra persica</name>
    <dbReference type="NCBI Taxonomy" id="160502"/>
    <lineage>
        <taxon>Eukaryota</taxon>
        <taxon>Fungi</taxon>
        <taxon>Fungi incertae sedis</taxon>
        <taxon>Mucoromycota</taxon>
        <taxon>Glomeromycotina</taxon>
        <taxon>Glomeromycetes</taxon>
        <taxon>Diversisporales</taxon>
        <taxon>Gigasporaceae</taxon>
        <taxon>Racocetra</taxon>
    </lineage>
</organism>
<proteinExistence type="predicted"/>
<gene>
    <name evidence="1" type="ORF">RPERSI_LOCUS28247</name>
</gene>
<keyword evidence="2" id="KW-1185">Reference proteome</keyword>
<protein>
    <submittedName>
        <fullName evidence="1">8463_t:CDS:1</fullName>
    </submittedName>
</protein>
<comment type="caution">
    <text evidence="1">The sequence shown here is derived from an EMBL/GenBank/DDBJ whole genome shotgun (WGS) entry which is preliminary data.</text>
</comment>
<feature type="non-terminal residue" evidence="1">
    <location>
        <position position="119"/>
    </location>
</feature>
<sequence length="119" mass="14184">MKFEKYLQKIEDPNYQGEENYDLPPNATPLQVAKFNLCQNILRYKREQQLTRQQLAQQLQLSLPETEDILFSHIDKFTLDRLTEYASKLFQHLEELIVKLVRKLNGKEVELTDYSGPRR</sequence>
<dbReference type="EMBL" id="CAJVQC010102134">
    <property type="protein sequence ID" value="CAG8831744.1"/>
    <property type="molecule type" value="Genomic_DNA"/>
</dbReference>
<evidence type="ECO:0000313" key="1">
    <source>
        <dbReference type="EMBL" id="CAG8831744.1"/>
    </source>
</evidence>